<dbReference type="AlphaFoldDB" id="A0A494TBW0"/>
<accession>A0A494TBW0</accession>
<organism evidence="1 2">
    <name type="scientific">Sphingomonas paeninsulae</name>
    <dbReference type="NCBI Taxonomy" id="2319844"/>
    <lineage>
        <taxon>Bacteria</taxon>
        <taxon>Pseudomonadati</taxon>
        <taxon>Pseudomonadota</taxon>
        <taxon>Alphaproteobacteria</taxon>
        <taxon>Sphingomonadales</taxon>
        <taxon>Sphingomonadaceae</taxon>
        <taxon>Sphingomonas</taxon>
    </lineage>
</organism>
<dbReference type="EMBL" id="CP032829">
    <property type="protein sequence ID" value="AYJ86897.1"/>
    <property type="molecule type" value="Genomic_DNA"/>
</dbReference>
<keyword evidence="2" id="KW-1185">Reference proteome</keyword>
<sequence>MTSAQTIVPQSAEQFKPKPVPTDWMPSFIDKGGWYGCMADGRVLLGYSGWGFTDEQQTAARAMISALSRVERDAIEHEIRSLSLMEA</sequence>
<dbReference type="Proteomes" id="UP000276254">
    <property type="component" value="Chromosome"/>
</dbReference>
<name>A0A494TBW0_SPHPE</name>
<reference evidence="1 2" key="1">
    <citation type="submission" date="2018-09" db="EMBL/GenBank/DDBJ databases">
        <title>Sphingomonas peninsula sp. nov., isolated from fildes peninsula, Antarctic soil.</title>
        <authorList>
            <person name="Yingchao G."/>
        </authorList>
    </citation>
    <scope>NUCLEOTIDE SEQUENCE [LARGE SCALE GENOMIC DNA]</scope>
    <source>
        <strain evidence="1 2">YZ-8</strain>
    </source>
</reference>
<proteinExistence type="predicted"/>
<protein>
    <submittedName>
        <fullName evidence="1">Uncharacterized protein</fullName>
    </submittedName>
</protein>
<dbReference type="RefSeq" id="WP_121153644.1">
    <property type="nucleotide sequence ID" value="NZ_CP032829.1"/>
</dbReference>
<dbReference type="KEGG" id="spha:D3Y57_14305"/>
<gene>
    <name evidence="1" type="ORF">D3Y57_14305</name>
</gene>
<evidence type="ECO:0000313" key="1">
    <source>
        <dbReference type="EMBL" id="AYJ86897.1"/>
    </source>
</evidence>
<evidence type="ECO:0000313" key="2">
    <source>
        <dbReference type="Proteomes" id="UP000276254"/>
    </source>
</evidence>